<accession>A0ABY9WRQ6</accession>
<dbReference type="EMBL" id="CP043494">
    <property type="protein sequence ID" value="WNG46403.1"/>
    <property type="molecule type" value="Genomic_DNA"/>
</dbReference>
<evidence type="ECO:0000313" key="3">
    <source>
        <dbReference type="EMBL" id="WNG46403.1"/>
    </source>
</evidence>
<name>A0ABY9WRQ6_9BACT</name>
<reference evidence="3 4" key="1">
    <citation type="submission" date="2019-08" db="EMBL/GenBank/DDBJ databases">
        <title>Archangium and Cystobacter genomes.</title>
        <authorList>
            <person name="Chen I.-C.K."/>
            <person name="Wielgoss S."/>
        </authorList>
    </citation>
    <scope>NUCLEOTIDE SEQUENCE [LARGE SCALE GENOMIC DNA]</scope>
    <source>
        <strain evidence="3 4">Cbm 6</strain>
    </source>
</reference>
<protein>
    <submittedName>
        <fullName evidence="3">General secretion pathway protein GspE</fullName>
    </submittedName>
</protein>
<feature type="compositionally biased region" description="Acidic residues" evidence="1">
    <location>
        <begin position="253"/>
        <end position="263"/>
    </location>
</feature>
<feature type="domain" description="Type II secretion system protein GspE N-terminal" evidence="2">
    <location>
        <begin position="59"/>
        <end position="145"/>
    </location>
</feature>
<evidence type="ECO:0000256" key="1">
    <source>
        <dbReference type="SAM" id="MobiDB-lite"/>
    </source>
</evidence>
<dbReference type="SUPFAM" id="SSF160246">
    <property type="entry name" value="EspE N-terminal domain-like"/>
    <property type="match status" value="1"/>
</dbReference>
<sequence length="367" mass="39830">MRKKIGELLIESGAVSQEQIRHALGQQRAYGNRQRLGSVIITLGFASPAAVARALAHQFELPFVQLPEIPEQVRSLVSLDFQAEHRIVLFKLEREGRSERLHVAVDDPSDLTVADELSFQLNKPVRVHVAAEDDLDRALDLVSGRAVDALPLGDDDGSPFDLQHGNLGELPGNWHDAAETTPPSPSAALSALLDWEPPPPPPATPRSALTSKPPMPPAPPPFDEEDEDITLITPRVPSKPKASALPPPPPPQESEDVLDELLGEPEPPAPRPSAAPAEPNKKGAVPVVVFGGAAQGLPQPPPPPQLPDITDEDLKVLEDIERMADGAEATLHTEKVKPARMVASLIRLLIRKRVIREEEFLEELSRK</sequence>
<gene>
    <name evidence="3" type="ORF">F0U60_21495</name>
</gene>
<dbReference type="Gene3D" id="3.30.300.160">
    <property type="entry name" value="Type II secretion system, protein E, N-terminal domain"/>
    <property type="match status" value="1"/>
</dbReference>
<dbReference type="Proteomes" id="UP001611383">
    <property type="component" value="Chromosome"/>
</dbReference>
<feature type="compositionally biased region" description="Low complexity" evidence="1">
    <location>
        <begin position="274"/>
        <end position="297"/>
    </location>
</feature>
<organism evidence="3 4">
    <name type="scientific">Archangium minus</name>
    <dbReference type="NCBI Taxonomy" id="83450"/>
    <lineage>
        <taxon>Bacteria</taxon>
        <taxon>Pseudomonadati</taxon>
        <taxon>Myxococcota</taxon>
        <taxon>Myxococcia</taxon>
        <taxon>Myxococcales</taxon>
        <taxon>Cystobacterineae</taxon>
        <taxon>Archangiaceae</taxon>
        <taxon>Archangium</taxon>
    </lineage>
</organism>
<feature type="region of interest" description="Disordered" evidence="1">
    <location>
        <begin position="154"/>
        <end position="310"/>
    </location>
</feature>
<evidence type="ECO:0000259" key="2">
    <source>
        <dbReference type="Pfam" id="PF05157"/>
    </source>
</evidence>
<dbReference type="Pfam" id="PF05157">
    <property type="entry name" value="MshEN"/>
    <property type="match status" value="1"/>
</dbReference>
<dbReference type="InterPro" id="IPR037257">
    <property type="entry name" value="T2SS_E_N_sf"/>
</dbReference>
<keyword evidence="4" id="KW-1185">Reference proteome</keyword>
<evidence type="ECO:0000313" key="4">
    <source>
        <dbReference type="Proteomes" id="UP001611383"/>
    </source>
</evidence>
<dbReference type="InterPro" id="IPR007831">
    <property type="entry name" value="T2SS_GspE_N"/>
</dbReference>
<proteinExistence type="predicted"/>
<dbReference type="RefSeq" id="WP_395822753.1">
    <property type="nucleotide sequence ID" value="NZ_CP043494.1"/>
</dbReference>